<sequence length="265" mass="28562">MKALQRLAAVAALCTALLSGAGVADAPDKVLFVGNSFSFYNNGIHNHYNSLIRANGDWQRGKNRTRLKTLSGGHIHEHVSGLAAYLKEDKRGWDAVVLQGHSNEPVLSSKKARFEAALAEAVDIVRQQDMQPILFMTWGYKGNGQMATDIANAYLAQGKKLEVPVVPVGLAFAAAAKQFPHVDLYVPDVLGVEQQGDTPALTYRRDLKHPSAAGTYLAACVFYASLQGKSPEGNLFTAGLSPDVAQALQALSWELVSKFAQQEGN</sequence>
<accession>A0A3N5ZE08</accession>
<evidence type="ECO:0000313" key="3">
    <source>
        <dbReference type="Proteomes" id="UP000275281"/>
    </source>
</evidence>
<comment type="caution">
    <text evidence="2">The sequence shown here is derived from an EMBL/GenBank/DDBJ whole genome shotgun (WGS) entry which is preliminary data.</text>
</comment>
<proteinExistence type="predicted"/>
<dbReference type="AlphaFoldDB" id="A0A3N5ZE08"/>
<dbReference type="Gene3D" id="3.40.50.1110">
    <property type="entry name" value="SGNH hydrolase"/>
    <property type="match status" value="1"/>
</dbReference>
<evidence type="ECO:0000256" key="1">
    <source>
        <dbReference type="SAM" id="SignalP"/>
    </source>
</evidence>
<dbReference type="GO" id="GO:0016788">
    <property type="term" value="F:hydrolase activity, acting on ester bonds"/>
    <property type="evidence" value="ECO:0007669"/>
    <property type="project" value="UniProtKB-ARBA"/>
</dbReference>
<reference evidence="2 3" key="1">
    <citation type="submission" date="2018-11" db="EMBL/GenBank/DDBJ databases">
        <authorList>
            <person name="Ye M.-Q."/>
            <person name="Du Z.-J."/>
        </authorList>
    </citation>
    <scope>NUCLEOTIDE SEQUENCE [LARGE SCALE GENOMIC DNA]</scope>
    <source>
        <strain evidence="2 3">U0105</strain>
    </source>
</reference>
<feature type="signal peptide" evidence="1">
    <location>
        <begin position="1"/>
        <end position="26"/>
    </location>
</feature>
<keyword evidence="1" id="KW-0732">Signal</keyword>
<dbReference type="EMBL" id="RPOK01000001">
    <property type="protein sequence ID" value="RPJ68488.1"/>
    <property type="molecule type" value="Genomic_DNA"/>
</dbReference>
<organism evidence="2 3">
    <name type="scientific">Alteromonas sediminis</name>
    <dbReference type="NCBI Taxonomy" id="2259342"/>
    <lineage>
        <taxon>Bacteria</taxon>
        <taxon>Pseudomonadati</taxon>
        <taxon>Pseudomonadota</taxon>
        <taxon>Gammaproteobacteria</taxon>
        <taxon>Alteromonadales</taxon>
        <taxon>Alteromonadaceae</taxon>
        <taxon>Alteromonas/Salinimonas group</taxon>
        <taxon>Alteromonas</taxon>
    </lineage>
</organism>
<dbReference type="InterPro" id="IPR036514">
    <property type="entry name" value="SGNH_hydro_sf"/>
</dbReference>
<name>A0A3N5ZE08_9ALTE</name>
<dbReference type="OrthoDB" id="9792428at2"/>
<evidence type="ECO:0000313" key="2">
    <source>
        <dbReference type="EMBL" id="RPJ68488.1"/>
    </source>
</evidence>
<protein>
    <recommendedName>
        <fullName evidence="4">SGNH/GDSL hydrolase family protein</fullName>
    </recommendedName>
</protein>
<evidence type="ECO:0008006" key="4">
    <source>
        <dbReference type="Google" id="ProtNLM"/>
    </source>
</evidence>
<feature type="chain" id="PRO_5018072967" description="SGNH/GDSL hydrolase family protein" evidence="1">
    <location>
        <begin position="27"/>
        <end position="265"/>
    </location>
</feature>
<dbReference type="RefSeq" id="WP_124026489.1">
    <property type="nucleotide sequence ID" value="NZ_JBHRSN010000005.1"/>
</dbReference>
<gene>
    <name evidence="2" type="ORF">DRW07_03530</name>
</gene>
<dbReference type="Proteomes" id="UP000275281">
    <property type="component" value="Unassembled WGS sequence"/>
</dbReference>
<keyword evidence="3" id="KW-1185">Reference proteome</keyword>
<dbReference type="SUPFAM" id="SSF52266">
    <property type="entry name" value="SGNH hydrolase"/>
    <property type="match status" value="1"/>
</dbReference>